<comment type="caution">
    <text evidence="2">The sequence shown here is derived from an EMBL/GenBank/DDBJ whole genome shotgun (WGS) entry which is preliminary data.</text>
</comment>
<name>A0ABR9IHP4_9PSEU</name>
<dbReference type="RefSeq" id="WP_086864776.1">
    <property type="nucleotide sequence ID" value="NZ_JADBEG010000001.1"/>
</dbReference>
<evidence type="ECO:0000313" key="3">
    <source>
        <dbReference type="Proteomes" id="UP000631670"/>
    </source>
</evidence>
<evidence type="ECO:0000256" key="1">
    <source>
        <dbReference type="SAM" id="MobiDB-lite"/>
    </source>
</evidence>
<dbReference type="EMBL" id="JADBEG010000001">
    <property type="protein sequence ID" value="MBE1502690.1"/>
    <property type="molecule type" value="Genomic_DNA"/>
</dbReference>
<organism evidence="2 3">
    <name type="scientific">Amycolatopsis lexingtonensis</name>
    <dbReference type="NCBI Taxonomy" id="218822"/>
    <lineage>
        <taxon>Bacteria</taxon>
        <taxon>Bacillati</taxon>
        <taxon>Actinomycetota</taxon>
        <taxon>Actinomycetes</taxon>
        <taxon>Pseudonocardiales</taxon>
        <taxon>Pseudonocardiaceae</taxon>
        <taxon>Amycolatopsis</taxon>
    </lineage>
</organism>
<keyword evidence="3" id="KW-1185">Reference proteome</keyword>
<dbReference type="Proteomes" id="UP000631670">
    <property type="component" value="Unassembled WGS sequence"/>
</dbReference>
<gene>
    <name evidence="2" type="ORF">H4696_009790</name>
</gene>
<reference evidence="2 3" key="1">
    <citation type="submission" date="2020-10" db="EMBL/GenBank/DDBJ databases">
        <title>Sequencing the genomes of 1000 actinobacteria strains.</title>
        <authorList>
            <person name="Klenk H.-P."/>
        </authorList>
    </citation>
    <scope>NUCLEOTIDE SEQUENCE [LARGE SCALE GENOMIC DNA]</scope>
    <source>
        <strain evidence="2 3">DSM 44653</strain>
    </source>
</reference>
<protein>
    <submittedName>
        <fullName evidence="2">Uncharacterized protein</fullName>
    </submittedName>
</protein>
<evidence type="ECO:0000313" key="2">
    <source>
        <dbReference type="EMBL" id="MBE1502690.1"/>
    </source>
</evidence>
<proteinExistence type="predicted"/>
<sequence>MTAAHSVAAQPTVAVLAEVSAERTRQDELWGEQNHPDGTGSRTVAGRLRHAARVWWERRRLCRADNADRMTWRHVLREEVAEALAEHDPALLRAELVQVAATAVCWIEAIDRRTHFDGAPEAPATQEVC</sequence>
<feature type="region of interest" description="Disordered" evidence="1">
    <location>
        <begin position="25"/>
        <end position="45"/>
    </location>
</feature>
<accession>A0ABR9IHP4</accession>